<proteinExistence type="predicted"/>
<organism evidence="2 3">
    <name type="scientific">Rubrivivax gelatinosus</name>
    <name type="common">Rhodocyclus gelatinosus</name>
    <name type="synonym">Rhodopseudomonas gelatinosa</name>
    <dbReference type="NCBI Taxonomy" id="28068"/>
    <lineage>
        <taxon>Bacteria</taxon>
        <taxon>Pseudomonadati</taxon>
        <taxon>Pseudomonadota</taxon>
        <taxon>Betaproteobacteria</taxon>
        <taxon>Burkholderiales</taxon>
        <taxon>Sphaerotilaceae</taxon>
        <taxon>Rubrivivax</taxon>
    </lineage>
</organism>
<dbReference type="Pfam" id="PF13469">
    <property type="entry name" value="Sulfotransfer_3"/>
    <property type="match status" value="1"/>
</dbReference>
<evidence type="ECO:0000313" key="3">
    <source>
        <dbReference type="Proteomes" id="UP001041814"/>
    </source>
</evidence>
<dbReference type="InterPro" id="IPR026634">
    <property type="entry name" value="TPST-like"/>
</dbReference>
<dbReference type="Gene3D" id="3.40.50.300">
    <property type="entry name" value="P-loop containing nucleotide triphosphate hydrolases"/>
    <property type="match status" value="1"/>
</dbReference>
<evidence type="ECO:0008006" key="4">
    <source>
        <dbReference type="Google" id="ProtNLM"/>
    </source>
</evidence>
<dbReference type="PANTHER" id="PTHR12788">
    <property type="entry name" value="PROTEIN-TYROSINE SULFOTRANSFERASE 2"/>
    <property type="match status" value="1"/>
</dbReference>
<reference evidence="2" key="2">
    <citation type="journal article" date="2020" name="Microorganisms">
        <title>Osmotic Adaptation and Compatible Solute Biosynthesis of Phototrophic Bacteria as Revealed from Genome Analyses.</title>
        <authorList>
            <person name="Imhoff J.F."/>
            <person name="Rahn T."/>
            <person name="Kunzel S."/>
            <person name="Keller A."/>
            <person name="Neulinger S.C."/>
        </authorList>
    </citation>
    <scope>NUCLEOTIDE SEQUENCE</scope>
    <source>
        <strain evidence="2">IM 151</strain>
    </source>
</reference>
<keyword evidence="1" id="KW-0808">Transferase</keyword>
<comment type="caution">
    <text evidence="2">The sequence shown here is derived from an EMBL/GenBank/DDBJ whole genome shotgun (WGS) entry which is preliminary data.</text>
</comment>
<sequence>MVGQPERVDPRSPSLHACPARTALHRPLFIVGAPRSGTTLLQYMLRAHPGLSIPTGESHFIVPLMRDEAAYGDLSQRENVVAVLQAMHRQRAEFVDTDLHGLRFDVQALADRFVAEGRRTMRELVAGLFEANARGEGKPRWGDKTPYYVLQMPALLGWWPQAQFIHVVRDGRDVALSLMGRRDDFYVYNTYFAARYWEQYVEAGRTHGEALPPRQYLELRYEELLQAPRQALGAVCDFLGLEFQDSVLDYRRPAGGGKTPLLQGPLQTANAGKWRHEMSPSQVRVFERAAGATLERFGYPVSTPGPRLPLPVRAAYRWHNGMVARWRQWRPADEVSRSS</sequence>
<accession>A0ABS1DXW9</accession>
<name>A0ABS1DXW9_RUBGE</name>
<dbReference type="InterPro" id="IPR027417">
    <property type="entry name" value="P-loop_NTPase"/>
</dbReference>
<gene>
    <name evidence="2" type="ORF">CKO43_16550</name>
</gene>
<evidence type="ECO:0000256" key="1">
    <source>
        <dbReference type="ARBA" id="ARBA00022679"/>
    </source>
</evidence>
<evidence type="ECO:0000313" key="2">
    <source>
        <dbReference type="EMBL" id="MBK1714383.1"/>
    </source>
</evidence>
<protein>
    <recommendedName>
        <fullName evidence="4">Sulfotransferase family protein</fullName>
    </recommendedName>
</protein>
<dbReference type="SUPFAM" id="SSF52540">
    <property type="entry name" value="P-loop containing nucleoside triphosphate hydrolases"/>
    <property type="match status" value="1"/>
</dbReference>
<dbReference type="EMBL" id="NRRU01000066">
    <property type="protein sequence ID" value="MBK1714383.1"/>
    <property type="molecule type" value="Genomic_DNA"/>
</dbReference>
<keyword evidence="3" id="KW-1185">Reference proteome</keyword>
<dbReference type="PANTHER" id="PTHR12788:SF10">
    <property type="entry name" value="PROTEIN-TYROSINE SULFOTRANSFERASE"/>
    <property type="match status" value="1"/>
</dbReference>
<reference evidence="2" key="1">
    <citation type="submission" date="2017-08" db="EMBL/GenBank/DDBJ databases">
        <authorList>
            <person name="Imhoff J.F."/>
            <person name="Rahn T."/>
            <person name="Kuenzel S."/>
            <person name="Neulinger S.C."/>
        </authorList>
    </citation>
    <scope>NUCLEOTIDE SEQUENCE</scope>
    <source>
        <strain evidence="2">IM 151</strain>
    </source>
</reference>
<dbReference type="Proteomes" id="UP001041814">
    <property type="component" value="Unassembled WGS sequence"/>
</dbReference>